<sequence>QEALQAVLRCTASEAAAGALRRLFGALVKPAGLRDCLRDWARALGSPETAEAKVFASLKELVPLFQRCLDAKRSSEATLLVQELSCLASKPSPAQIRGQWRLLRTSLITMTHMLCELRARYKEAAFQEQYRQTSGDRRPLFVLTVQSQILPKYGFSGDVKGVANMKMEVGLQSREDKVVWKLMVDIHKLLDLPDSAADRTLTLEFGSAAQVEREVAAVFPQAQLQLSTLEKLVGARLGKPQQPPGLELLGARLADAALLPPLSAAAIAAFGAANREAYVLMTGARRRFMLDAVTQARGVTETRKALERAAAMRLDHQAVAAKREALDLVERELPRCLQQPEVDAAPLLRSWQRDRDIEATEGSGATALFLAAGEGHVALLDALLMLRARGERLDELGRSAAHWAALRAQGPCLALLARHLDLDAPDIHGRTPRAIAKMNGLVIPS</sequence>
<proteinExistence type="predicted"/>
<reference evidence="1" key="1">
    <citation type="submission" date="2023-08" db="EMBL/GenBank/DDBJ databases">
        <authorList>
            <person name="Chen Y."/>
            <person name="Shah S."/>
            <person name="Dougan E. K."/>
            <person name="Thang M."/>
            <person name="Chan C."/>
        </authorList>
    </citation>
    <scope>NUCLEOTIDE SEQUENCE</scope>
</reference>
<gene>
    <name evidence="1" type="ORF">EVOR1521_LOCUS7604</name>
</gene>
<dbReference type="EMBL" id="CAUJNA010000620">
    <property type="protein sequence ID" value="CAJ1379336.1"/>
    <property type="molecule type" value="Genomic_DNA"/>
</dbReference>
<comment type="caution">
    <text evidence="1">The sequence shown here is derived from an EMBL/GenBank/DDBJ whole genome shotgun (WGS) entry which is preliminary data.</text>
</comment>
<dbReference type="SUPFAM" id="SSF48403">
    <property type="entry name" value="Ankyrin repeat"/>
    <property type="match status" value="1"/>
</dbReference>
<evidence type="ECO:0000313" key="2">
    <source>
        <dbReference type="Proteomes" id="UP001178507"/>
    </source>
</evidence>
<accession>A0AA36MTE9</accession>
<name>A0AA36MTE9_9DINO</name>
<dbReference type="Proteomes" id="UP001178507">
    <property type="component" value="Unassembled WGS sequence"/>
</dbReference>
<evidence type="ECO:0008006" key="3">
    <source>
        <dbReference type="Google" id="ProtNLM"/>
    </source>
</evidence>
<keyword evidence="2" id="KW-1185">Reference proteome</keyword>
<dbReference type="InterPro" id="IPR036770">
    <property type="entry name" value="Ankyrin_rpt-contain_sf"/>
</dbReference>
<dbReference type="Gene3D" id="1.25.40.20">
    <property type="entry name" value="Ankyrin repeat-containing domain"/>
    <property type="match status" value="1"/>
</dbReference>
<protein>
    <recommendedName>
        <fullName evidence="3">Protein C10</fullName>
    </recommendedName>
</protein>
<feature type="non-terminal residue" evidence="1">
    <location>
        <position position="445"/>
    </location>
</feature>
<organism evidence="1 2">
    <name type="scientific">Effrenium voratum</name>
    <dbReference type="NCBI Taxonomy" id="2562239"/>
    <lineage>
        <taxon>Eukaryota</taxon>
        <taxon>Sar</taxon>
        <taxon>Alveolata</taxon>
        <taxon>Dinophyceae</taxon>
        <taxon>Suessiales</taxon>
        <taxon>Symbiodiniaceae</taxon>
        <taxon>Effrenium</taxon>
    </lineage>
</organism>
<evidence type="ECO:0000313" key="1">
    <source>
        <dbReference type="EMBL" id="CAJ1379336.1"/>
    </source>
</evidence>
<dbReference type="AlphaFoldDB" id="A0AA36MTE9"/>